<feature type="region of interest" description="Disordered" evidence="1">
    <location>
        <begin position="1"/>
        <end position="21"/>
    </location>
</feature>
<comment type="caution">
    <text evidence="2">The sequence shown here is derived from an EMBL/GenBank/DDBJ whole genome shotgun (WGS) entry which is preliminary data.</text>
</comment>
<name>A0A6B0RR85_9CETA</name>
<evidence type="ECO:0000256" key="1">
    <source>
        <dbReference type="SAM" id="MobiDB-lite"/>
    </source>
</evidence>
<keyword evidence="3" id="KW-1185">Reference proteome</keyword>
<dbReference type="Proteomes" id="UP000322234">
    <property type="component" value="Unassembled WGS sequence"/>
</dbReference>
<accession>A0A6B0RR85</accession>
<dbReference type="EMBL" id="VBQZ03000064">
    <property type="protein sequence ID" value="MXQ90554.1"/>
    <property type="molecule type" value="Genomic_DNA"/>
</dbReference>
<reference evidence="2" key="1">
    <citation type="submission" date="2019-10" db="EMBL/GenBank/DDBJ databases">
        <title>The sequence and de novo assembly of the wild yak genome.</title>
        <authorList>
            <person name="Liu Y."/>
        </authorList>
    </citation>
    <scope>NUCLEOTIDE SEQUENCE [LARGE SCALE GENOMIC DNA]</scope>
    <source>
        <strain evidence="2">WY2019</strain>
    </source>
</reference>
<dbReference type="AlphaFoldDB" id="A0A6B0RR85"/>
<gene>
    <name evidence="2" type="ORF">E5288_WYG016184</name>
</gene>
<feature type="region of interest" description="Disordered" evidence="1">
    <location>
        <begin position="37"/>
        <end position="83"/>
    </location>
</feature>
<evidence type="ECO:0000313" key="3">
    <source>
        <dbReference type="Proteomes" id="UP000322234"/>
    </source>
</evidence>
<evidence type="ECO:0000313" key="2">
    <source>
        <dbReference type="EMBL" id="MXQ90554.1"/>
    </source>
</evidence>
<organism evidence="2 3">
    <name type="scientific">Bos mutus</name>
    <name type="common">wild yak</name>
    <dbReference type="NCBI Taxonomy" id="72004"/>
    <lineage>
        <taxon>Eukaryota</taxon>
        <taxon>Metazoa</taxon>
        <taxon>Chordata</taxon>
        <taxon>Craniata</taxon>
        <taxon>Vertebrata</taxon>
        <taxon>Euteleostomi</taxon>
        <taxon>Mammalia</taxon>
        <taxon>Eutheria</taxon>
        <taxon>Laurasiatheria</taxon>
        <taxon>Artiodactyla</taxon>
        <taxon>Ruminantia</taxon>
        <taxon>Pecora</taxon>
        <taxon>Bovidae</taxon>
        <taxon>Bovinae</taxon>
        <taxon>Bos</taxon>
    </lineage>
</organism>
<sequence length="83" mass="9009">MTAPPPVRLQQARAAERRADRWTGPALVRNELGSPRRLAAASTNNNECRSRRQSLGVSKGLGGAATRQHYRSEIEPSASQTSP</sequence>
<proteinExistence type="predicted"/>
<protein>
    <submittedName>
        <fullName evidence="2">Uncharacterized protein</fullName>
    </submittedName>
</protein>